<accession>A0ABP9RG99</accession>
<dbReference type="PANTHER" id="PTHR42923:SF46">
    <property type="entry name" value="AMINE OXIDASE"/>
    <property type="match status" value="1"/>
</dbReference>
<evidence type="ECO:0000256" key="1">
    <source>
        <dbReference type="SAM" id="MobiDB-lite"/>
    </source>
</evidence>
<name>A0ABP9RG99_9PSEU</name>
<reference evidence="3" key="1">
    <citation type="journal article" date="2019" name="Int. J. Syst. Evol. Microbiol.">
        <title>The Global Catalogue of Microorganisms (GCM) 10K type strain sequencing project: providing services to taxonomists for standard genome sequencing and annotation.</title>
        <authorList>
            <consortium name="The Broad Institute Genomics Platform"/>
            <consortium name="The Broad Institute Genome Sequencing Center for Infectious Disease"/>
            <person name="Wu L."/>
            <person name="Ma J."/>
        </authorList>
    </citation>
    <scope>NUCLEOTIDE SEQUENCE [LARGE SCALE GENOMIC DNA]</scope>
    <source>
        <strain evidence="3">JCM 18303</strain>
    </source>
</reference>
<evidence type="ECO:0000313" key="2">
    <source>
        <dbReference type="EMBL" id="GAA5176439.1"/>
    </source>
</evidence>
<dbReference type="Pfam" id="PF13450">
    <property type="entry name" value="NAD_binding_8"/>
    <property type="match status" value="1"/>
</dbReference>
<dbReference type="InterPro" id="IPR050464">
    <property type="entry name" value="Zeta_carotene_desat/Oxidored"/>
</dbReference>
<feature type="region of interest" description="Disordered" evidence="1">
    <location>
        <begin position="778"/>
        <end position="911"/>
    </location>
</feature>
<sequence>MTGGVPTPAARRPRPRAVVLGAGIAGLTAAHELAERGFQVTVYERRLDERTGGDHPVVKLGGLAASQFATAGGGRARLRPFPGRSGATPPGRAVAGEHGFRLFPAYYLHIWDLLQQIPCYVPSGTDRDGRTVWRPTGRTVMDNVRRVISAATTLPGKPSLIFSRAAPRSAAELVTTAGQLGELGFTPADVQTFLGRLARYVTTSPPRRAAELANRSAYDFFTADGCTYTPATEALMLEMPKVLAAFDSRWGDARTNLNTYLQLLLHLDRGEGKADGVLDGPTTEAWFDHWYRHLTALGVRFVPGEVRELEPPRAGGNLPPHRRPRVTAVLADGTRITPDYLVVAVDAPTAERITGTLRRAGTGGAVAGLDGFTTSLAPPKSPLQASAERPAGRRDPYAMSETGRVPWDRFQTLTGIQFYFDTEFQLVRGHVYYSGTEWHLSSINQRAMWAERPELARDGFVSVLSVDIGDFNTPSGVNGKAARDCTTDELAAEVWRQISDALTSGLAGGAGMGRAPSSAPDGNTAGPPETRLPTPAWYALDRYLVLADDPDGNGRPVRNEAPYLVPVVGDWDNRPEGEPWNPNGTSWMTRPTEERRREDLERRHTWRAGHGGYPMHHNSVVLAGTWTRTFTRMTSMEAACESARHAVNALLDHYIWVESGGTDPRDDTALDWRFPFDFLDQGYSGPVRQPTPAGDYCYVFDLEDREPLDARGPRNLDGECYLAGLPHPLAALSALSAPTLPTLPVPPTGGQPLPSPEDYTSHLLTYLQAWRQYLEQATHWPAPPPPAAPPSATTPPSPPSPTFPTAPPSPTFPTAPPSPPDPPDPTACGDPPASETPPAPEATGTPARRPGSAFRAARLPSPPVTRASAASLYSVPAPSESASPDGDEAPRPTIPPLPGYELIRPVHDLGR</sequence>
<gene>
    <name evidence="2" type="ORF">GCM10023321_84820</name>
</gene>
<dbReference type="InterPro" id="IPR036188">
    <property type="entry name" value="FAD/NAD-bd_sf"/>
</dbReference>
<comment type="caution">
    <text evidence="2">The sequence shown here is derived from an EMBL/GenBank/DDBJ whole genome shotgun (WGS) entry which is preliminary data.</text>
</comment>
<feature type="region of interest" description="Disordered" evidence="1">
    <location>
        <begin position="574"/>
        <end position="594"/>
    </location>
</feature>
<protein>
    <recommendedName>
        <fullName evidence="4">Oxidoreductase</fullName>
    </recommendedName>
</protein>
<feature type="compositionally biased region" description="Pro residues" evidence="1">
    <location>
        <begin position="781"/>
        <end position="825"/>
    </location>
</feature>
<organism evidence="2 3">
    <name type="scientific">Pseudonocardia eucalypti</name>
    <dbReference type="NCBI Taxonomy" id="648755"/>
    <lineage>
        <taxon>Bacteria</taxon>
        <taxon>Bacillati</taxon>
        <taxon>Actinomycetota</taxon>
        <taxon>Actinomycetes</taxon>
        <taxon>Pseudonocardiales</taxon>
        <taxon>Pseudonocardiaceae</taxon>
        <taxon>Pseudonocardia</taxon>
    </lineage>
</organism>
<feature type="region of interest" description="Disordered" evidence="1">
    <location>
        <begin position="376"/>
        <end position="400"/>
    </location>
</feature>
<dbReference type="EMBL" id="BAABJP010000068">
    <property type="protein sequence ID" value="GAA5176439.1"/>
    <property type="molecule type" value="Genomic_DNA"/>
</dbReference>
<evidence type="ECO:0008006" key="4">
    <source>
        <dbReference type="Google" id="ProtNLM"/>
    </source>
</evidence>
<dbReference type="SUPFAM" id="SSF51905">
    <property type="entry name" value="FAD/NAD(P)-binding domain"/>
    <property type="match status" value="1"/>
</dbReference>
<feature type="compositionally biased region" description="Low complexity" evidence="1">
    <location>
        <begin position="841"/>
        <end position="850"/>
    </location>
</feature>
<dbReference type="RefSeq" id="WP_185065784.1">
    <property type="nucleotide sequence ID" value="NZ_BAABJP010000068.1"/>
</dbReference>
<evidence type="ECO:0000313" key="3">
    <source>
        <dbReference type="Proteomes" id="UP001428817"/>
    </source>
</evidence>
<feature type="region of interest" description="Disordered" evidence="1">
    <location>
        <begin position="506"/>
        <end position="532"/>
    </location>
</feature>
<proteinExistence type="predicted"/>
<keyword evidence="3" id="KW-1185">Reference proteome</keyword>
<dbReference type="Gene3D" id="3.50.50.60">
    <property type="entry name" value="FAD/NAD(P)-binding domain"/>
    <property type="match status" value="1"/>
</dbReference>
<dbReference type="Proteomes" id="UP001428817">
    <property type="component" value="Unassembled WGS sequence"/>
</dbReference>
<dbReference type="PANTHER" id="PTHR42923">
    <property type="entry name" value="PROTOPORPHYRINOGEN OXIDASE"/>
    <property type="match status" value="1"/>
</dbReference>